<name>A0A1X0QZU1_RHIZD</name>
<reference evidence="1" key="1">
    <citation type="journal article" date="2016" name="Proc. Natl. Acad. Sci. U.S.A.">
        <title>Lipid metabolic changes in an early divergent fungus govern the establishment of a mutualistic symbiosis with endobacteria.</title>
        <authorList>
            <person name="Lastovetsky O.A."/>
            <person name="Gaspar M.L."/>
            <person name="Mondo S.J."/>
            <person name="LaButti K.M."/>
            <person name="Sandor L."/>
            <person name="Grigoriev I.V."/>
            <person name="Henry S.A."/>
            <person name="Pawlowska T.E."/>
        </authorList>
    </citation>
    <scope>NUCLEOTIDE SEQUENCE [LARGE SCALE GENOMIC DNA]</scope>
    <source>
        <strain evidence="1">ATCC 52814</strain>
    </source>
</reference>
<evidence type="ECO:0000313" key="1">
    <source>
        <dbReference type="EMBL" id="ORE05285.1"/>
    </source>
</evidence>
<gene>
    <name evidence="1" type="ORF">BCV72DRAFT_306524</name>
</gene>
<accession>A0A1X0QZU1</accession>
<dbReference type="AlphaFoldDB" id="A0A1X0QZU1"/>
<proteinExistence type="predicted"/>
<protein>
    <submittedName>
        <fullName evidence="1">Uncharacterized protein</fullName>
    </submittedName>
</protein>
<sequence>MVAFLQPSDLHHIDLTSVNIIEVDTLYALIHINPTLCSVIIFVHLREPASQLLPPPSVAFLFVNSNGTVQVSKITTIRQLSLELTSDLVSPQALCSYIPLDDAVTLGS</sequence>
<organism evidence="1">
    <name type="scientific">Rhizopus microsporus var. microsporus</name>
    <dbReference type="NCBI Taxonomy" id="86635"/>
    <lineage>
        <taxon>Eukaryota</taxon>
        <taxon>Fungi</taxon>
        <taxon>Fungi incertae sedis</taxon>
        <taxon>Mucoromycota</taxon>
        <taxon>Mucoromycotina</taxon>
        <taxon>Mucoromycetes</taxon>
        <taxon>Mucorales</taxon>
        <taxon>Mucorineae</taxon>
        <taxon>Rhizopodaceae</taxon>
        <taxon>Rhizopus</taxon>
    </lineage>
</organism>
<dbReference type="Proteomes" id="UP000242414">
    <property type="component" value="Unassembled WGS sequence"/>
</dbReference>
<dbReference type="EMBL" id="KV921948">
    <property type="protein sequence ID" value="ORE05285.1"/>
    <property type="molecule type" value="Genomic_DNA"/>
</dbReference>
<dbReference type="VEuPathDB" id="FungiDB:BCV72DRAFT_306524"/>